<reference evidence="1 2" key="1">
    <citation type="journal article" date="2020" name="Cell">
        <title>Large-Scale Comparative Analyses of Tick Genomes Elucidate Their Genetic Diversity and Vector Capacities.</title>
        <authorList>
            <consortium name="Tick Genome and Microbiome Consortium (TIGMIC)"/>
            <person name="Jia N."/>
            <person name="Wang J."/>
            <person name="Shi W."/>
            <person name="Du L."/>
            <person name="Sun Y."/>
            <person name="Zhan W."/>
            <person name="Jiang J.F."/>
            <person name="Wang Q."/>
            <person name="Zhang B."/>
            <person name="Ji P."/>
            <person name="Bell-Sakyi L."/>
            <person name="Cui X.M."/>
            <person name="Yuan T.T."/>
            <person name="Jiang B.G."/>
            <person name="Yang W.F."/>
            <person name="Lam T.T."/>
            <person name="Chang Q.C."/>
            <person name="Ding S.J."/>
            <person name="Wang X.J."/>
            <person name="Zhu J.G."/>
            <person name="Ruan X.D."/>
            <person name="Zhao L."/>
            <person name="Wei J.T."/>
            <person name="Ye R.Z."/>
            <person name="Que T.C."/>
            <person name="Du C.H."/>
            <person name="Zhou Y.H."/>
            <person name="Cheng J.X."/>
            <person name="Dai P.F."/>
            <person name="Guo W.B."/>
            <person name="Han X.H."/>
            <person name="Huang E.J."/>
            <person name="Li L.F."/>
            <person name="Wei W."/>
            <person name="Gao Y.C."/>
            <person name="Liu J.Z."/>
            <person name="Shao H.Z."/>
            <person name="Wang X."/>
            <person name="Wang C.C."/>
            <person name="Yang T.C."/>
            <person name="Huo Q.B."/>
            <person name="Li W."/>
            <person name="Chen H.Y."/>
            <person name="Chen S.E."/>
            <person name="Zhou L.G."/>
            <person name="Ni X.B."/>
            <person name="Tian J.H."/>
            <person name="Sheng Y."/>
            <person name="Liu T."/>
            <person name="Pan Y.S."/>
            <person name="Xia L.Y."/>
            <person name="Li J."/>
            <person name="Zhao F."/>
            <person name="Cao W.C."/>
        </authorList>
    </citation>
    <scope>NUCLEOTIDE SEQUENCE [LARGE SCALE GENOMIC DNA]</scope>
    <source>
        <strain evidence="1">Iper-2018</strain>
    </source>
</reference>
<gene>
    <name evidence="1" type="ORF">HPB47_025113</name>
</gene>
<sequence>MQRAVTPTATATATPLNPETADDFIKNGGTPVVCYYHGWAATRSSPMNYRIKDIPGDLCTHVNLNYAGIDMDTLTVKDLIPAYQLNSRQYKEFTGIKSKFLFVKTVISLGGWDQGGEAFSYVARDPVRRCNFTKNLYKFLKDNDFDGVDIDWRFPASPDRAGQPEDKENYVQLLKSFCSLRKKGLTVTATVPITPYYLDAGYDIKEMAKYVDWFNVLGFDLRGRWSGIADVHSPLHARSFETGDVRNLNVERGLARLVELGAPKKKLVLGIPFFGRSFVLQDSNKTQVGAPIKDAPAVPGPFIGSTEIMAYYEICTNIVDEIATREFDKESMCPYIHYDDQWIGYEDEESVGAKMDFIIKEGYAGVMVYNNDMDDFNGVYVDWMNVVGYDLRGIWNDRTDIHSPLYPRNIDSEEMAGLNVQEGMQEVLDRGAVKRKLVLGIAFYGRVYRLADPRIAGLHSPIDKLNRPRAGAFLGSDHIHAYLEICLNLKSGAWRRYFDSEGQCPYATNGEDWVGYEDEESIRQKVDFVRREGYAGFAVISVGMDDFRGLCGARNGLLEVINNGIPYERPPIIVQK</sequence>
<accession>A0AC60Q2E8</accession>
<organism evidence="1 2">
    <name type="scientific">Ixodes persulcatus</name>
    <name type="common">Taiga tick</name>
    <dbReference type="NCBI Taxonomy" id="34615"/>
    <lineage>
        <taxon>Eukaryota</taxon>
        <taxon>Metazoa</taxon>
        <taxon>Ecdysozoa</taxon>
        <taxon>Arthropoda</taxon>
        <taxon>Chelicerata</taxon>
        <taxon>Arachnida</taxon>
        <taxon>Acari</taxon>
        <taxon>Parasitiformes</taxon>
        <taxon>Ixodida</taxon>
        <taxon>Ixodoidea</taxon>
        <taxon>Ixodidae</taxon>
        <taxon>Ixodinae</taxon>
        <taxon>Ixodes</taxon>
    </lineage>
</organism>
<comment type="caution">
    <text evidence="1">The sequence shown here is derived from an EMBL/GenBank/DDBJ whole genome shotgun (WGS) entry which is preliminary data.</text>
</comment>
<dbReference type="EMBL" id="JABSTQ010009585">
    <property type="protein sequence ID" value="KAG0427873.1"/>
    <property type="molecule type" value="Genomic_DNA"/>
</dbReference>
<proteinExistence type="predicted"/>
<name>A0AC60Q2E8_IXOPE</name>
<evidence type="ECO:0000313" key="2">
    <source>
        <dbReference type="Proteomes" id="UP000805193"/>
    </source>
</evidence>
<evidence type="ECO:0000313" key="1">
    <source>
        <dbReference type="EMBL" id="KAG0427873.1"/>
    </source>
</evidence>
<keyword evidence="2" id="KW-1185">Reference proteome</keyword>
<protein>
    <submittedName>
        <fullName evidence="1">Uncharacterized protein</fullName>
    </submittedName>
</protein>
<dbReference type="Proteomes" id="UP000805193">
    <property type="component" value="Unassembled WGS sequence"/>
</dbReference>